<proteinExistence type="predicted"/>
<dbReference type="EMBL" id="VOSK01000086">
    <property type="protein sequence ID" value="MPR27385.1"/>
    <property type="molecule type" value="Genomic_DNA"/>
</dbReference>
<accession>A0A5N7MK03</accession>
<sequence>MALIGEHCYTPPRFRQYLDDALRAGTLPKDLAPHIISCYDDDTQAYAAESARIEQIGLKNLLNLSRGREKGAPHHPHSCDPAICPVHKARISQITDERIVGHFARWDFDGTWANYPAVIGPKAFASLREDAKYDGCTTHGHALAWATYRLCMALRHESWDRSAAQMYAGFFCQLVEAAGVVIESNSGDLVRYHRLPGPPHIIADVMKACKHDRPDRRRPRDGFIATVASKIESLAQATF</sequence>
<dbReference type="Proteomes" id="UP000403266">
    <property type="component" value="Unassembled WGS sequence"/>
</dbReference>
<organism evidence="1 2">
    <name type="scientific">Microvirga tunisiensis</name>
    <dbReference type="NCBI Taxonomy" id="2108360"/>
    <lineage>
        <taxon>Bacteria</taxon>
        <taxon>Pseudomonadati</taxon>
        <taxon>Pseudomonadota</taxon>
        <taxon>Alphaproteobacteria</taxon>
        <taxon>Hyphomicrobiales</taxon>
        <taxon>Methylobacteriaceae</taxon>
        <taxon>Microvirga</taxon>
    </lineage>
</organism>
<evidence type="ECO:0000313" key="2">
    <source>
        <dbReference type="Proteomes" id="UP000403266"/>
    </source>
</evidence>
<comment type="caution">
    <text evidence="1">The sequence shown here is derived from an EMBL/GenBank/DDBJ whole genome shotgun (WGS) entry which is preliminary data.</text>
</comment>
<keyword evidence="2" id="KW-1185">Reference proteome</keyword>
<dbReference type="AlphaFoldDB" id="A0A5N7MK03"/>
<name>A0A5N7MK03_9HYPH</name>
<dbReference type="RefSeq" id="WP_152713607.1">
    <property type="nucleotide sequence ID" value="NZ_VOSJ01000087.1"/>
</dbReference>
<reference evidence="1 2" key="1">
    <citation type="journal article" date="2019" name="Syst. Appl. Microbiol.">
        <title>Microvirga tunisiensis sp. nov., a root nodule symbiotic bacterium isolated from Lupinus micranthus and L. luteus grown in Northern Tunisia.</title>
        <authorList>
            <person name="Msaddak A."/>
            <person name="Rejili M."/>
            <person name="Duran D."/>
            <person name="Mars M."/>
            <person name="Palacios J.M."/>
            <person name="Ruiz-Argueso T."/>
            <person name="Rey L."/>
            <person name="Imperial J."/>
        </authorList>
    </citation>
    <scope>NUCLEOTIDE SEQUENCE [LARGE SCALE GENOMIC DNA]</scope>
    <source>
        <strain evidence="1 2">Lmie10</strain>
    </source>
</reference>
<gene>
    <name evidence="1" type="ORF">FS320_19850</name>
</gene>
<protein>
    <submittedName>
        <fullName evidence="1">Uncharacterized protein</fullName>
    </submittedName>
</protein>
<evidence type="ECO:0000313" key="1">
    <source>
        <dbReference type="EMBL" id="MPR27385.1"/>
    </source>
</evidence>